<dbReference type="GO" id="GO:0012505">
    <property type="term" value="C:endomembrane system"/>
    <property type="evidence" value="ECO:0007669"/>
    <property type="project" value="UniProtKB-SubCell"/>
</dbReference>
<sequence>MQRSEPERQRLERHTTQNGFIRDAIIGLADGLTVPFALTAGLSSIGSSKLVILGGVAELFAGSISMGLGAYLATITDAHHFEVEEAREQRQVTRTPHLESELLVNLFERYGITYQEISPIIENFRRNPHSWVKFMMDFELKLERPSWSRPWFSALIMGLSYFIGGLIPMIPYFTTKHVNTALFASIGATRRSALYGSLETLVIGAIAAGASYGIVKIANAHLDYRQ</sequence>
<dbReference type="Proteomes" id="UP000544331">
    <property type="component" value="Unassembled WGS sequence"/>
</dbReference>
<keyword evidence="4 6" id="KW-1133">Transmembrane helix</keyword>
<dbReference type="InterPro" id="IPR008217">
    <property type="entry name" value="Ccc1_fam"/>
</dbReference>
<evidence type="ECO:0000256" key="1">
    <source>
        <dbReference type="ARBA" id="ARBA00004127"/>
    </source>
</evidence>
<comment type="caution">
    <text evidence="7">The sequence shown here is derived from an EMBL/GenBank/DDBJ whole genome shotgun (WGS) entry which is preliminary data.</text>
</comment>
<feature type="transmembrane region" description="Helical" evidence="6">
    <location>
        <begin position="151"/>
        <end position="173"/>
    </location>
</feature>
<proteinExistence type="inferred from homology"/>
<protein>
    <submittedName>
        <fullName evidence="7">CCC1</fullName>
    </submittedName>
</protein>
<dbReference type="GO" id="GO:0030026">
    <property type="term" value="P:intracellular manganese ion homeostasis"/>
    <property type="evidence" value="ECO:0007669"/>
    <property type="project" value="InterPro"/>
</dbReference>
<dbReference type="AlphaFoldDB" id="A0A8H5Y1Z3"/>
<evidence type="ECO:0000256" key="5">
    <source>
        <dbReference type="ARBA" id="ARBA00023136"/>
    </source>
</evidence>
<reference evidence="7 8" key="1">
    <citation type="submission" date="2020-05" db="EMBL/GenBank/DDBJ databases">
        <title>Identification and distribution of gene clusters putatively required for synthesis of sphingolipid metabolism inhibitors in phylogenetically diverse species of the filamentous fungus Fusarium.</title>
        <authorList>
            <person name="Kim H.-S."/>
            <person name="Busman M."/>
            <person name="Brown D.W."/>
            <person name="Divon H."/>
            <person name="Uhlig S."/>
            <person name="Proctor R.H."/>
        </authorList>
    </citation>
    <scope>NUCLEOTIDE SEQUENCE [LARGE SCALE GENOMIC DNA]</scope>
    <source>
        <strain evidence="7 8">NRRL 66235</strain>
    </source>
</reference>
<dbReference type="GO" id="GO:0005384">
    <property type="term" value="F:manganese ion transmembrane transporter activity"/>
    <property type="evidence" value="ECO:0007669"/>
    <property type="project" value="InterPro"/>
</dbReference>
<evidence type="ECO:0000313" key="8">
    <source>
        <dbReference type="Proteomes" id="UP000544331"/>
    </source>
</evidence>
<organism evidence="7 8">
    <name type="scientific">Fusarium mundagurra</name>
    <dbReference type="NCBI Taxonomy" id="1567541"/>
    <lineage>
        <taxon>Eukaryota</taxon>
        <taxon>Fungi</taxon>
        <taxon>Dikarya</taxon>
        <taxon>Ascomycota</taxon>
        <taxon>Pezizomycotina</taxon>
        <taxon>Sordariomycetes</taxon>
        <taxon>Hypocreomycetidae</taxon>
        <taxon>Hypocreales</taxon>
        <taxon>Nectriaceae</taxon>
        <taxon>Fusarium</taxon>
        <taxon>Fusarium fujikuroi species complex</taxon>
    </lineage>
</organism>
<evidence type="ECO:0000256" key="3">
    <source>
        <dbReference type="ARBA" id="ARBA00022692"/>
    </source>
</evidence>
<evidence type="ECO:0000256" key="4">
    <source>
        <dbReference type="ARBA" id="ARBA00022989"/>
    </source>
</evidence>
<keyword evidence="8" id="KW-1185">Reference proteome</keyword>
<evidence type="ECO:0000313" key="7">
    <source>
        <dbReference type="EMBL" id="KAF5704420.1"/>
    </source>
</evidence>
<feature type="transmembrane region" description="Helical" evidence="6">
    <location>
        <begin position="20"/>
        <end position="38"/>
    </location>
</feature>
<gene>
    <name evidence="7" type="ORF">FMUND_12544</name>
</gene>
<dbReference type="PANTHER" id="PTHR31851">
    <property type="entry name" value="FE(2+)/MN(2+) TRANSPORTER PCL1"/>
    <property type="match status" value="1"/>
</dbReference>
<name>A0A8H5Y1Z3_9HYPO</name>
<feature type="transmembrane region" description="Helical" evidence="6">
    <location>
        <begin position="193"/>
        <end position="215"/>
    </location>
</feature>
<comment type="subcellular location">
    <subcellularLocation>
        <location evidence="1">Endomembrane system</location>
        <topology evidence="1">Multi-pass membrane protein</topology>
    </subcellularLocation>
</comment>
<evidence type="ECO:0000256" key="2">
    <source>
        <dbReference type="ARBA" id="ARBA00007049"/>
    </source>
</evidence>
<feature type="transmembrane region" description="Helical" evidence="6">
    <location>
        <begin position="50"/>
        <end position="73"/>
    </location>
</feature>
<accession>A0A8H5Y1Z3</accession>
<keyword evidence="3 6" id="KW-0812">Transmembrane</keyword>
<dbReference type="OrthoDB" id="73465at2759"/>
<keyword evidence="5 6" id="KW-0472">Membrane</keyword>
<comment type="similarity">
    <text evidence="2">Belongs to the CCC1 family.</text>
</comment>
<dbReference type="EMBL" id="JAAOAN010000515">
    <property type="protein sequence ID" value="KAF5704420.1"/>
    <property type="molecule type" value="Genomic_DNA"/>
</dbReference>
<dbReference type="Pfam" id="PF01988">
    <property type="entry name" value="VIT1"/>
    <property type="match status" value="1"/>
</dbReference>
<evidence type="ECO:0000256" key="6">
    <source>
        <dbReference type="SAM" id="Phobius"/>
    </source>
</evidence>
<dbReference type="CDD" id="cd02435">
    <property type="entry name" value="CCC1"/>
    <property type="match status" value="1"/>
</dbReference>